<dbReference type="SMART" id="SM00176">
    <property type="entry name" value="RAN"/>
    <property type="match status" value="1"/>
</dbReference>
<dbReference type="Proteomes" id="UP001150062">
    <property type="component" value="Unassembled WGS sequence"/>
</dbReference>
<dbReference type="InterPro" id="IPR001806">
    <property type="entry name" value="Small_GTPase"/>
</dbReference>
<dbReference type="SMART" id="SM00174">
    <property type="entry name" value="RHO"/>
    <property type="match status" value="1"/>
</dbReference>
<proteinExistence type="predicted"/>
<organism evidence="3 4">
    <name type="scientific">Anaeramoeba flamelloides</name>
    <dbReference type="NCBI Taxonomy" id="1746091"/>
    <lineage>
        <taxon>Eukaryota</taxon>
        <taxon>Metamonada</taxon>
        <taxon>Anaeramoebidae</taxon>
        <taxon>Anaeramoeba</taxon>
    </lineage>
</organism>
<evidence type="ECO:0000256" key="2">
    <source>
        <dbReference type="ARBA" id="ARBA00023134"/>
    </source>
</evidence>
<dbReference type="InterPro" id="IPR005225">
    <property type="entry name" value="Small_GTP-bd"/>
</dbReference>
<dbReference type="SMART" id="SM00177">
    <property type="entry name" value="ARF"/>
    <property type="match status" value="1"/>
</dbReference>
<dbReference type="InterPro" id="IPR027417">
    <property type="entry name" value="P-loop_NTPase"/>
</dbReference>
<dbReference type="CDD" id="cd00154">
    <property type="entry name" value="Rab"/>
    <property type="match status" value="1"/>
</dbReference>
<evidence type="ECO:0000313" key="4">
    <source>
        <dbReference type="Proteomes" id="UP001150062"/>
    </source>
</evidence>
<keyword evidence="4" id="KW-1185">Reference proteome</keyword>
<dbReference type="SMART" id="SM00175">
    <property type="entry name" value="RAB"/>
    <property type="match status" value="1"/>
</dbReference>
<evidence type="ECO:0000313" key="3">
    <source>
        <dbReference type="EMBL" id="KAJ6247645.1"/>
    </source>
</evidence>
<protein>
    <submittedName>
        <fullName evidence="3">Ras and ef-hand domain-containing protein</fullName>
    </submittedName>
</protein>
<comment type="caution">
    <text evidence="3">The sequence shown here is derived from an EMBL/GenBank/DDBJ whole genome shotgun (WGS) entry which is preliminary data.</text>
</comment>
<dbReference type="PROSITE" id="PS51421">
    <property type="entry name" value="RAS"/>
    <property type="match status" value="1"/>
</dbReference>
<dbReference type="NCBIfam" id="TIGR00231">
    <property type="entry name" value="small_GTP"/>
    <property type="match status" value="1"/>
</dbReference>
<sequence length="198" mass="22750">MSKRSNFDSTVKILIVGNQSVGKTCILIRFSDNEFTYSTVPTIGVDFKEKTHKIDNKLVRIQGWDTAGQERFRTMSNSFYRNAHAVMIVFDITNKDSFKNVPFWVENVKNYSNENVLICLVGNKSDLEEKRKVGKEKINECVEKYNLQYFETSSLNGKGVNEAFLYLTKKAIENDQFEPNEEKISLVTNDPEKKTGCC</sequence>
<dbReference type="Pfam" id="PF00071">
    <property type="entry name" value="Ras"/>
    <property type="match status" value="1"/>
</dbReference>
<dbReference type="PROSITE" id="PS51420">
    <property type="entry name" value="RHO"/>
    <property type="match status" value="1"/>
</dbReference>
<dbReference type="EMBL" id="JAOAOG010000122">
    <property type="protein sequence ID" value="KAJ6247645.1"/>
    <property type="molecule type" value="Genomic_DNA"/>
</dbReference>
<name>A0ABQ8YT06_9EUKA</name>
<keyword evidence="2" id="KW-0342">GTP-binding</keyword>
<dbReference type="SMART" id="SM00173">
    <property type="entry name" value="RAS"/>
    <property type="match status" value="1"/>
</dbReference>
<dbReference type="SUPFAM" id="SSF52540">
    <property type="entry name" value="P-loop containing nucleoside triphosphate hydrolases"/>
    <property type="match status" value="1"/>
</dbReference>
<reference evidence="3" key="1">
    <citation type="submission" date="2022-08" db="EMBL/GenBank/DDBJ databases">
        <title>Novel sulfate-reducing endosymbionts in the free-living metamonad Anaeramoeba.</title>
        <authorList>
            <person name="Jerlstrom-Hultqvist J."/>
            <person name="Cepicka I."/>
            <person name="Gallot-Lavallee L."/>
            <person name="Salas-Leiva D."/>
            <person name="Curtis B.A."/>
            <person name="Zahonova K."/>
            <person name="Pipaliya S."/>
            <person name="Dacks J."/>
            <person name="Roger A.J."/>
        </authorList>
    </citation>
    <scope>NUCLEOTIDE SEQUENCE</scope>
    <source>
        <strain evidence="3">Schooner1</strain>
    </source>
</reference>
<dbReference type="PRINTS" id="PR00449">
    <property type="entry name" value="RASTRNSFRMNG"/>
</dbReference>
<dbReference type="Gene3D" id="3.40.50.300">
    <property type="entry name" value="P-loop containing nucleotide triphosphate hydrolases"/>
    <property type="match status" value="1"/>
</dbReference>
<dbReference type="PANTHER" id="PTHR47977">
    <property type="entry name" value="RAS-RELATED PROTEIN RAB"/>
    <property type="match status" value="1"/>
</dbReference>
<accession>A0ABQ8YT06</accession>
<dbReference type="InterPro" id="IPR050227">
    <property type="entry name" value="Rab"/>
</dbReference>
<evidence type="ECO:0000256" key="1">
    <source>
        <dbReference type="ARBA" id="ARBA00022741"/>
    </source>
</evidence>
<dbReference type="PROSITE" id="PS51419">
    <property type="entry name" value="RAB"/>
    <property type="match status" value="1"/>
</dbReference>
<keyword evidence="1" id="KW-0547">Nucleotide-binding</keyword>
<gene>
    <name evidence="3" type="ORF">M0813_18279</name>
</gene>